<organism evidence="2 3">
    <name type="scientific">Lentilactobacillus raoultii</name>
    <dbReference type="NCBI Taxonomy" id="1987503"/>
    <lineage>
        <taxon>Bacteria</taxon>
        <taxon>Bacillati</taxon>
        <taxon>Bacillota</taxon>
        <taxon>Bacilli</taxon>
        <taxon>Lactobacillales</taxon>
        <taxon>Lactobacillaceae</taxon>
        <taxon>Lentilactobacillus</taxon>
    </lineage>
</organism>
<dbReference type="Proteomes" id="UP001597156">
    <property type="component" value="Unassembled WGS sequence"/>
</dbReference>
<evidence type="ECO:0008006" key="4">
    <source>
        <dbReference type="Google" id="ProtNLM"/>
    </source>
</evidence>
<sequence>MSTPNFLFKQTFKAKLSWMALTFVFLVILTCLFFNVRNQAQDTLEGDANSQVAMDTKQLHLASSHHQRPSTDVKGDLATNQNILNAIHNKNWRRAYQIQINLYKQLLRNTIVTSNGSDSQMIDNFKSEINRYEALAHLNTPDQSEESPTTGISFLLYVAQWIVPTLITFILIFVCSHLYTKRFANQLDKASLLPVSSSENVTYNVITGWFIALGLLLLILGVSFLIASIVSGTGLAKFPIALFPDRLSYRIYIPQDKLILPTIILNILSAFFTVNWVFLFSILTKKASTTLFFSIILLIGTNLLTPFVEPISKMAQYLPTSYFNGVSVLTKWLAHNTENYQIDFSNGVVVLISSIILLGLATYSLQHHRQSQRAIN</sequence>
<feature type="transmembrane region" description="Helical" evidence="1">
    <location>
        <begin position="344"/>
        <end position="365"/>
    </location>
</feature>
<keyword evidence="3" id="KW-1185">Reference proteome</keyword>
<feature type="transmembrane region" description="Helical" evidence="1">
    <location>
        <begin position="201"/>
        <end position="230"/>
    </location>
</feature>
<name>A0ABW3PKW3_9LACO</name>
<feature type="transmembrane region" description="Helical" evidence="1">
    <location>
        <begin position="290"/>
        <end position="308"/>
    </location>
</feature>
<evidence type="ECO:0000256" key="1">
    <source>
        <dbReference type="SAM" id="Phobius"/>
    </source>
</evidence>
<proteinExistence type="predicted"/>
<evidence type="ECO:0000313" key="2">
    <source>
        <dbReference type="EMBL" id="MFD1125023.1"/>
    </source>
</evidence>
<reference evidence="3" key="1">
    <citation type="journal article" date="2019" name="Int. J. Syst. Evol. Microbiol.">
        <title>The Global Catalogue of Microorganisms (GCM) 10K type strain sequencing project: providing services to taxonomists for standard genome sequencing and annotation.</title>
        <authorList>
            <consortium name="The Broad Institute Genomics Platform"/>
            <consortium name="The Broad Institute Genome Sequencing Center for Infectious Disease"/>
            <person name="Wu L."/>
            <person name="Ma J."/>
        </authorList>
    </citation>
    <scope>NUCLEOTIDE SEQUENCE [LARGE SCALE GENOMIC DNA]</scope>
    <source>
        <strain evidence="3">CCUG 71848</strain>
    </source>
</reference>
<accession>A0ABW3PKW3</accession>
<feature type="transmembrane region" description="Helical" evidence="1">
    <location>
        <begin position="258"/>
        <end position="283"/>
    </location>
</feature>
<protein>
    <recommendedName>
        <fullName evidence="4">ABC transporter permease</fullName>
    </recommendedName>
</protein>
<comment type="caution">
    <text evidence="2">The sequence shown here is derived from an EMBL/GenBank/DDBJ whole genome shotgun (WGS) entry which is preliminary data.</text>
</comment>
<feature type="transmembrane region" description="Helical" evidence="1">
    <location>
        <begin position="154"/>
        <end position="180"/>
    </location>
</feature>
<keyword evidence="1" id="KW-0812">Transmembrane</keyword>
<dbReference type="EMBL" id="JBHTLH010000019">
    <property type="protein sequence ID" value="MFD1125023.1"/>
    <property type="molecule type" value="Genomic_DNA"/>
</dbReference>
<evidence type="ECO:0000313" key="3">
    <source>
        <dbReference type="Proteomes" id="UP001597156"/>
    </source>
</evidence>
<feature type="transmembrane region" description="Helical" evidence="1">
    <location>
        <begin position="16"/>
        <end position="36"/>
    </location>
</feature>
<keyword evidence="1" id="KW-0472">Membrane</keyword>
<dbReference type="RefSeq" id="WP_121977955.1">
    <property type="nucleotide sequence ID" value="NZ_JBHTLH010000019.1"/>
</dbReference>
<keyword evidence="1" id="KW-1133">Transmembrane helix</keyword>
<gene>
    <name evidence="2" type="ORF">ACFQ22_06620</name>
</gene>